<dbReference type="Proteomes" id="UP001302126">
    <property type="component" value="Unassembled WGS sequence"/>
</dbReference>
<sequence>MPFFMEPFLGFNSEPEVEYLANPLDELLGLRPSYPTFVAAPVQHHLRRQPSFRAVRRQRSCVDNLAAYMNNVNAYADDQDDEVYFHPYHGFVKRAPVQRRAQQTPQQLKRPAPPKAAAVPAASQPKPQTQSPTPTITMRAIENENDYTVIASLPGFDRRDISLSFDEPQTLTISGKLVERQTVPAAPIVEEKKTKEEEPKPKPKKLKKYQATVEDDTDDDDYSVVSTPSASSRRSSTVSEASSGTFSDVVEKEEPTEPQPQQQPSQQQETKVEEKVVAEFSRKAQFPGPVEVSKVQATFNDVEKTLTVKVPKRPKFQAQRIGIF</sequence>
<dbReference type="AlphaFoldDB" id="A0AAN6WMC5"/>
<feature type="domain" description="SHSP" evidence="3">
    <location>
        <begin position="127"/>
        <end position="324"/>
    </location>
</feature>
<gene>
    <name evidence="4" type="ORF">QBC35DRAFT_505204</name>
</gene>
<feature type="region of interest" description="Disordered" evidence="2">
    <location>
        <begin position="188"/>
        <end position="273"/>
    </location>
</feature>
<evidence type="ECO:0000259" key="3">
    <source>
        <dbReference type="PROSITE" id="PS01031"/>
    </source>
</evidence>
<keyword evidence="5" id="KW-1185">Reference proteome</keyword>
<name>A0AAN6WMC5_9PEZI</name>
<evidence type="ECO:0000256" key="2">
    <source>
        <dbReference type="SAM" id="MobiDB-lite"/>
    </source>
</evidence>
<feature type="region of interest" description="Disordered" evidence="2">
    <location>
        <begin position="97"/>
        <end position="134"/>
    </location>
</feature>
<feature type="compositionally biased region" description="Low complexity" evidence="2">
    <location>
        <begin position="259"/>
        <end position="269"/>
    </location>
</feature>
<feature type="compositionally biased region" description="Acidic residues" evidence="2">
    <location>
        <begin position="213"/>
        <end position="222"/>
    </location>
</feature>
<evidence type="ECO:0000313" key="5">
    <source>
        <dbReference type="Proteomes" id="UP001302126"/>
    </source>
</evidence>
<dbReference type="Gene3D" id="2.60.40.790">
    <property type="match status" value="1"/>
</dbReference>
<dbReference type="PROSITE" id="PS01031">
    <property type="entry name" value="SHSP"/>
    <property type="match status" value="1"/>
</dbReference>
<evidence type="ECO:0000313" key="4">
    <source>
        <dbReference type="EMBL" id="KAK4184758.1"/>
    </source>
</evidence>
<feature type="compositionally biased region" description="Low complexity" evidence="2">
    <location>
        <begin position="223"/>
        <end position="243"/>
    </location>
</feature>
<dbReference type="SUPFAM" id="SSF49764">
    <property type="entry name" value="HSP20-like chaperones"/>
    <property type="match status" value="1"/>
</dbReference>
<reference evidence="4" key="2">
    <citation type="submission" date="2023-05" db="EMBL/GenBank/DDBJ databases">
        <authorList>
            <consortium name="Lawrence Berkeley National Laboratory"/>
            <person name="Steindorff A."/>
            <person name="Hensen N."/>
            <person name="Bonometti L."/>
            <person name="Westerberg I."/>
            <person name="Brannstrom I.O."/>
            <person name="Guillou S."/>
            <person name="Cros-Aarteil S."/>
            <person name="Calhoun S."/>
            <person name="Haridas S."/>
            <person name="Kuo A."/>
            <person name="Mondo S."/>
            <person name="Pangilinan J."/>
            <person name="Riley R."/>
            <person name="Labutti K."/>
            <person name="Andreopoulos B."/>
            <person name="Lipzen A."/>
            <person name="Chen C."/>
            <person name="Yanf M."/>
            <person name="Daum C."/>
            <person name="Ng V."/>
            <person name="Clum A."/>
            <person name="Ohm R."/>
            <person name="Martin F."/>
            <person name="Silar P."/>
            <person name="Natvig D."/>
            <person name="Lalanne C."/>
            <person name="Gautier V."/>
            <person name="Ament-Velasquez S.L."/>
            <person name="Kruys A."/>
            <person name="Hutchinson M.I."/>
            <person name="Powell A.J."/>
            <person name="Barry K."/>
            <person name="Miller A.N."/>
            <person name="Grigoriev I.V."/>
            <person name="Debuchy R."/>
            <person name="Gladieux P."/>
            <person name="Thoren M.H."/>
            <person name="Johannesson H."/>
        </authorList>
    </citation>
    <scope>NUCLEOTIDE SEQUENCE</scope>
    <source>
        <strain evidence="4">PSN309</strain>
    </source>
</reference>
<feature type="compositionally biased region" description="Basic and acidic residues" evidence="2">
    <location>
        <begin position="189"/>
        <end position="201"/>
    </location>
</feature>
<dbReference type="InterPro" id="IPR008978">
    <property type="entry name" value="HSP20-like_chaperone"/>
</dbReference>
<dbReference type="EMBL" id="MU864475">
    <property type="protein sequence ID" value="KAK4184758.1"/>
    <property type="molecule type" value="Genomic_DNA"/>
</dbReference>
<comment type="similarity">
    <text evidence="1">Belongs to the small heat shock protein (HSP20) family.</text>
</comment>
<evidence type="ECO:0000256" key="1">
    <source>
        <dbReference type="PROSITE-ProRule" id="PRU00285"/>
    </source>
</evidence>
<reference evidence="4" key="1">
    <citation type="journal article" date="2023" name="Mol. Phylogenet. Evol.">
        <title>Genome-scale phylogeny and comparative genomics of the fungal order Sordariales.</title>
        <authorList>
            <person name="Hensen N."/>
            <person name="Bonometti L."/>
            <person name="Westerberg I."/>
            <person name="Brannstrom I.O."/>
            <person name="Guillou S."/>
            <person name="Cros-Aarteil S."/>
            <person name="Calhoun S."/>
            <person name="Haridas S."/>
            <person name="Kuo A."/>
            <person name="Mondo S."/>
            <person name="Pangilinan J."/>
            <person name="Riley R."/>
            <person name="LaButti K."/>
            <person name="Andreopoulos B."/>
            <person name="Lipzen A."/>
            <person name="Chen C."/>
            <person name="Yan M."/>
            <person name="Daum C."/>
            <person name="Ng V."/>
            <person name="Clum A."/>
            <person name="Steindorff A."/>
            <person name="Ohm R.A."/>
            <person name="Martin F."/>
            <person name="Silar P."/>
            <person name="Natvig D.O."/>
            <person name="Lalanne C."/>
            <person name="Gautier V."/>
            <person name="Ament-Velasquez S.L."/>
            <person name="Kruys A."/>
            <person name="Hutchinson M.I."/>
            <person name="Powell A.J."/>
            <person name="Barry K."/>
            <person name="Miller A.N."/>
            <person name="Grigoriev I.V."/>
            <person name="Debuchy R."/>
            <person name="Gladieux P."/>
            <person name="Hiltunen Thoren M."/>
            <person name="Johannesson H."/>
        </authorList>
    </citation>
    <scope>NUCLEOTIDE SEQUENCE</scope>
    <source>
        <strain evidence="4">PSN309</strain>
    </source>
</reference>
<accession>A0AAN6WMC5</accession>
<comment type="caution">
    <text evidence="4">The sequence shown here is derived from an EMBL/GenBank/DDBJ whole genome shotgun (WGS) entry which is preliminary data.</text>
</comment>
<feature type="compositionally biased region" description="Low complexity" evidence="2">
    <location>
        <begin position="105"/>
        <end position="134"/>
    </location>
</feature>
<organism evidence="4 5">
    <name type="scientific">Podospora australis</name>
    <dbReference type="NCBI Taxonomy" id="1536484"/>
    <lineage>
        <taxon>Eukaryota</taxon>
        <taxon>Fungi</taxon>
        <taxon>Dikarya</taxon>
        <taxon>Ascomycota</taxon>
        <taxon>Pezizomycotina</taxon>
        <taxon>Sordariomycetes</taxon>
        <taxon>Sordariomycetidae</taxon>
        <taxon>Sordariales</taxon>
        <taxon>Podosporaceae</taxon>
        <taxon>Podospora</taxon>
    </lineage>
</organism>
<dbReference type="InterPro" id="IPR002068">
    <property type="entry name" value="A-crystallin/Hsp20_dom"/>
</dbReference>
<protein>
    <recommendedName>
        <fullName evidence="3">SHSP domain-containing protein</fullName>
    </recommendedName>
</protein>
<proteinExistence type="inferred from homology"/>